<name>A0A1A9WZL3_9MUSC</name>
<dbReference type="Proteomes" id="UP000091820">
    <property type="component" value="Unassembled WGS sequence"/>
</dbReference>
<keyword evidence="3" id="KW-0158">Chromosome</keyword>
<feature type="region of interest" description="Disordered" evidence="8">
    <location>
        <begin position="1"/>
        <end position="24"/>
    </location>
</feature>
<comment type="subcellular location">
    <subcellularLocation>
        <location evidence="1">Chromosome</location>
    </subcellularLocation>
</comment>
<protein>
    <recommendedName>
        <fullName evidence="9">Nuclear condensin complex subunit 3 C-terminal domain-containing protein</fullName>
    </recommendedName>
</protein>
<feature type="region of interest" description="Disordered" evidence="8">
    <location>
        <begin position="1345"/>
        <end position="1376"/>
    </location>
</feature>
<keyword evidence="11" id="KW-1185">Reference proteome</keyword>
<evidence type="ECO:0000256" key="1">
    <source>
        <dbReference type="ARBA" id="ARBA00004286"/>
    </source>
</evidence>
<dbReference type="InterPro" id="IPR025977">
    <property type="entry name" value="Cnd3_C"/>
</dbReference>
<evidence type="ECO:0000256" key="6">
    <source>
        <dbReference type="ARBA" id="ARBA00023067"/>
    </source>
</evidence>
<evidence type="ECO:0000256" key="5">
    <source>
        <dbReference type="ARBA" id="ARBA00022776"/>
    </source>
</evidence>
<proteinExistence type="inferred from homology"/>
<dbReference type="InterPro" id="IPR011989">
    <property type="entry name" value="ARM-like"/>
</dbReference>
<evidence type="ECO:0000256" key="2">
    <source>
        <dbReference type="ARBA" id="ARBA00006533"/>
    </source>
</evidence>
<evidence type="ECO:0000313" key="11">
    <source>
        <dbReference type="Proteomes" id="UP000091820"/>
    </source>
</evidence>
<dbReference type="GO" id="GO:0000793">
    <property type="term" value="C:condensed chromosome"/>
    <property type="evidence" value="ECO:0007669"/>
    <property type="project" value="TreeGrafter"/>
</dbReference>
<keyword evidence="6" id="KW-0226">DNA condensation</keyword>
<evidence type="ECO:0000259" key="9">
    <source>
        <dbReference type="Pfam" id="PF12719"/>
    </source>
</evidence>
<dbReference type="STRING" id="37001.A0A1A9WZL3"/>
<evidence type="ECO:0000256" key="7">
    <source>
        <dbReference type="ARBA" id="ARBA00023306"/>
    </source>
</evidence>
<reference evidence="11" key="1">
    <citation type="submission" date="2014-03" db="EMBL/GenBank/DDBJ databases">
        <authorList>
            <person name="Aksoy S."/>
            <person name="Warren W."/>
            <person name="Wilson R.K."/>
        </authorList>
    </citation>
    <scope>NUCLEOTIDE SEQUENCE [LARGE SCALE GENOMIC DNA]</scope>
    <source>
        <strain evidence="11">IAEA</strain>
    </source>
</reference>
<evidence type="ECO:0000256" key="3">
    <source>
        <dbReference type="ARBA" id="ARBA00022454"/>
    </source>
</evidence>
<dbReference type="VEuPathDB" id="VectorBase:GBRI038606"/>
<dbReference type="PANTHER" id="PTHR14418">
    <property type="entry name" value="CONDENSIN COMPLEX SUBUNIT 3-RELATED"/>
    <property type="match status" value="1"/>
</dbReference>
<dbReference type="SUPFAM" id="SSF48371">
    <property type="entry name" value="ARM repeat"/>
    <property type="match status" value="1"/>
</dbReference>
<dbReference type="InterPro" id="IPR027165">
    <property type="entry name" value="CND3"/>
</dbReference>
<organism evidence="10 11">
    <name type="scientific">Glossina brevipalpis</name>
    <dbReference type="NCBI Taxonomy" id="37001"/>
    <lineage>
        <taxon>Eukaryota</taxon>
        <taxon>Metazoa</taxon>
        <taxon>Ecdysozoa</taxon>
        <taxon>Arthropoda</taxon>
        <taxon>Hexapoda</taxon>
        <taxon>Insecta</taxon>
        <taxon>Pterygota</taxon>
        <taxon>Neoptera</taxon>
        <taxon>Endopterygota</taxon>
        <taxon>Diptera</taxon>
        <taxon>Brachycera</taxon>
        <taxon>Muscomorpha</taxon>
        <taxon>Hippoboscoidea</taxon>
        <taxon>Glossinidae</taxon>
        <taxon>Glossina</taxon>
    </lineage>
</organism>
<keyword evidence="5" id="KW-0498">Mitosis</keyword>
<keyword evidence="4" id="KW-0132">Cell division</keyword>
<dbReference type="GO" id="GO:0007076">
    <property type="term" value="P:mitotic chromosome condensation"/>
    <property type="evidence" value="ECO:0007669"/>
    <property type="project" value="InterPro"/>
</dbReference>
<evidence type="ECO:0000256" key="8">
    <source>
        <dbReference type="SAM" id="MobiDB-lite"/>
    </source>
</evidence>
<dbReference type="GO" id="GO:0005737">
    <property type="term" value="C:cytoplasm"/>
    <property type="evidence" value="ECO:0007669"/>
    <property type="project" value="TreeGrafter"/>
</dbReference>
<feature type="compositionally biased region" description="Polar residues" evidence="8">
    <location>
        <begin position="1345"/>
        <end position="1375"/>
    </location>
</feature>
<evidence type="ECO:0000256" key="4">
    <source>
        <dbReference type="ARBA" id="ARBA00022618"/>
    </source>
</evidence>
<feature type="region of interest" description="Disordered" evidence="8">
    <location>
        <begin position="931"/>
        <end position="989"/>
    </location>
</feature>
<evidence type="ECO:0000313" key="10">
    <source>
        <dbReference type="EnsemblMetazoa" id="GBRI038606-PA"/>
    </source>
</evidence>
<feature type="compositionally biased region" description="Basic and acidic residues" evidence="8">
    <location>
        <begin position="946"/>
        <end position="957"/>
    </location>
</feature>
<feature type="domain" description="Nuclear condensin complex subunit 3 C-terminal" evidence="9">
    <location>
        <begin position="579"/>
        <end position="875"/>
    </location>
</feature>
<dbReference type="InterPro" id="IPR016024">
    <property type="entry name" value="ARM-type_fold"/>
</dbReference>
<feature type="compositionally biased region" description="Polar residues" evidence="8">
    <location>
        <begin position="931"/>
        <end position="944"/>
    </location>
</feature>
<accession>A0A1A9WZL3</accession>
<dbReference type="EnsemblMetazoa" id="GBRI038606-RA">
    <property type="protein sequence ID" value="GBRI038606-PA"/>
    <property type="gene ID" value="GBRI038606"/>
</dbReference>
<keyword evidence="7" id="KW-0131">Cell cycle</keyword>
<comment type="similarity">
    <text evidence="2">Belongs to the CND3 (condensin subunit 3) family.</text>
</comment>
<dbReference type="Gene3D" id="1.25.10.10">
    <property type="entry name" value="Leucine-rich Repeat Variant"/>
    <property type="match status" value="1"/>
</dbReference>
<reference evidence="10" key="2">
    <citation type="submission" date="2020-05" db="UniProtKB">
        <authorList>
            <consortium name="EnsemblMetazoa"/>
        </authorList>
    </citation>
    <scope>IDENTIFICATION</scope>
    <source>
        <strain evidence="10">IAEA</strain>
    </source>
</reference>
<dbReference type="Pfam" id="PF12719">
    <property type="entry name" value="Cnd3"/>
    <property type="match status" value="1"/>
</dbReference>
<dbReference type="GO" id="GO:0051301">
    <property type="term" value="P:cell division"/>
    <property type="evidence" value="ECO:0007669"/>
    <property type="project" value="UniProtKB-KW"/>
</dbReference>
<sequence length="1400" mass="160210">MGRKRKVAMKREEQGNEEDQQVDNGPIRGIMSKIQLNETRHNKYIRELSQVYTRMDHDSFIHTFVRTIKTAMAADESNEYAKMILIFCAKFITSFEGEGTHPVMKDVFQWVLTTVSYNSNIRFRLCQFVNFIWDALGQEATLDGPICDNIMEYMIDRCVDVSPKVRVQAILAMQHLQVPDNPDDAVLHIYRYHLCSDPSPQVRQTVITCMDRNCHTIPYILSRLSDIDEKVRYQTYLHMTTYPIHSYEVQQRVTLLEQGLNDRSDCVRKVVTNIILQQWIGSFQKSLVNFIEALKLNSSPVDLERFRKISKQALRSVFKRQENAVLASYLALETEGDFYRCVPYEKLTMETALYWQCLTKYFQSEMAEQLDLILPELSTFCAYVEAYCQTQKDMNVPEFMEFQYTLLSLVEILYSFDLGDEVGRGILQKLLAKIVTNLNLNEKIVEAIVRCAENLLTDQNARHQFFVDIIHDICGLNTKWQDLLYHRNLSDLFPDSTDVHLIIKLSSLKVTILDLEEQEMNYAQQKDSVRVLRIMEEKNRASEEFKTLLQPLLEKHNGPLSTSLQTHFSKEVNNEHILRGLQIAYHMIVSKRVTSLGHAIYNLYHDFIFRHIAAKQIIVQDWALKCAAAVSMHSEPLSKDVFKELCSQLFTNCNIRIVETAITCIFELLDRYGIENFLIQVEQNKPKETHHLLCTTLEFTDGSENEPLSTNLDQGVEVIKMMAHSLDTCKDACVVNALVNGFCRLILHDHINNQDIMEKLLLRCFNPSTQPEIKQTLCIFLSILIQDRKLAMLLACIMATINSILSAPYDSPLHDIQPDTITRFIIKATRPDSNANRNEENIHNHLALFFLNGMVSSTNNKKLCKLLAKEILTLEVNVQKQELKNEMKELSNKLIHNRIDPCITKKIVYFKDMLDRAKQCNEEEQKILQNAMDNTTCSESADNQETTDRIESDKTTDGDDEDDEDSVLAADTDRSVCNERPITFESDSNTGQRFLHKSINRSLDNSVESRTESLQDVQWLRGKNNAKEKETVSEKKKTEKNLTDEHVRFTHTRSSSRTIAKENNAEKNLRTDLTNDKQDLDIIENRRADGQNQQIFENTSERLRCTTNTINDGKYNSIVISSDELLNTSEVSLPSSQALLSYRINGGECGSIVSSNEEELNALEVRPLSSETRHRINNGEYNSIVISSDELLNTSEVSLPLCQALLSYRINGGECGSIVSSNEEELNTLKVRPLSSETRHRINNGEYNSIVISSDELLNTSEVSLPSCQALPSYRINDGECGSIVISSDEELNTLKVRQLSSEAWHRINDGEYNSIVISSDEELNTSEIILLSSEVISTSVLQTHTRNPRVNQDQSEGNTTPLSTARSSSIMSLRNSRKRTLAKSNIITRSPSMKRQRTK</sequence>
<dbReference type="GO" id="GO:0000796">
    <property type="term" value="C:condensin complex"/>
    <property type="evidence" value="ECO:0007669"/>
    <property type="project" value="InterPro"/>
</dbReference>
<dbReference type="PANTHER" id="PTHR14418:SF5">
    <property type="entry name" value="CONDENSIN COMPLEX SUBUNIT 3"/>
    <property type="match status" value="1"/>
</dbReference>